<dbReference type="Proteomes" id="UP000237822">
    <property type="component" value="Unassembled WGS sequence"/>
</dbReference>
<evidence type="ECO:0000256" key="1">
    <source>
        <dbReference type="SAM" id="MobiDB-lite"/>
    </source>
</evidence>
<name>A0A2T0ULF8_9MICO</name>
<feature type="signal peptide" evidence="2">
    <location>
        <begin position="1"/>
        <end position="22"/>
    </location>
</feature>
<protein>
    <recommendedName>
        <fullName evidence="5">Lipoprotein</fullName>
    </recommendedName>
</protein>
<evidence type="ECO:0000313" key="3">
    <source>
        <dbReference type="EMBL" id="PRY58724.1"/>
    </source>
</evidence>
<reference evidence="3 4" key="1">
    <citation type="submission" date="2018-03" db="EMBL/GenBank/DDBJ databases">
        <title>Genomic Encyclopedia of Archaeal and Bacterial Type Strains, Phase II (KMG-II): from individual species to whole genera.</title>
        <authorList>
            <person name="Goeker M."/>
        </authorList>
    </citation>
    <scope>NUCLEOTIDE SEQUENCE [LARGE SCALE GENOMIC DNA]</scope>
    <source>
        <strain evidence="3 4">ATCC BAA-1496</strain>
    </source>
</reference>
<keyword evidence="2" id="KW-0732">Signal</keyword>
<sequence>MKRRLPALAALCALTVTGCTQAAPTRDGTPAPAGSTTGASTPSASASSAPSLPSGYAWHPVEDAGLRFAGPAEWVAIDPEELAAAGDDAMMKDLADRMGVSVSQFRAVMTNADLILTAPPKDGFADSINAIVVPLTDLPTEAQLTAQLGSLVDGDVTYTATETPAGRAVMARYAIAAGNLAVQGSSIFVKGPEGVLNVTVTTRDAARTEQVSAVVLDSLSET</sequence>
<dbReference type="PROSITE" id="PS51257">
    <property type="entry name" value="PROKAR_LIPOPROTEIN"/>
    <property type="match status" value="1"/>
</dbReference>
<evidence type="ECO:0000256" key="2">
    <source>
        <dbReference type="SAM" id="SignalP"/>
    </source>
</evidence>
<keyword evidence="4" id="KW-1185">Reference proteome</keyword>
<dbReference type="OrthoDB" id="9841092at2"/>
<dbReference type="EMBL" id="PVTI01000011">
    <property type="protein sequence ID" value="PRY58724.1"/>
    <property type="molecule type" value="Genomic_DNA"/>
</dbReference>
<proteinExistence type="predicted"/>
<gene>
    <name evidence="3" type="ORF">BCF74_1115</name>
</gene>
<feature type="compositionally biased region" description="Low complexity" evidence="1">
    <location>
        <begin position="28"/>
        <end position="53"/>
    </location>
</feature>
<evidence type="ECO:0008006" key="5">
    <source>
        <dbReference type="Google" id="ProtNLM"/>
    </source>
</evidence>
<organism evidence="3 4">
    <name type="scientific">Knoellia remsis</name>
    <dbReference type="NCBI Taxonomy" id="407159"/>
    <lineage>
        <taxon>Bacteria</taxon>
        <taxon>Bacillati</taxon>
        <taxon>Actinomycetota</taxon>
        <taxon>Actinomycetes</taxon>
        <taxon>Micrococcales</taxon>
        <taxon>Intrasporangiaceae</taxon>
        <taxon>Knoellia</taxon>
    </lineage>
</organism>
<feature type="chain" id="PRO_5015544431" description="Lipoprotein" evidence="2">
    <location>
        <begin position="23"/>
        <end position="222"/>
    </location>
</feature>
<feature type="region of interest" description="Disordered" evidence="1">
    <location>
        <begin position="21"/>
        <end position="53"/>
    </location>
</feature>
<comment type="caution">
    <text evidence="3">The sequence shown here is derived from an EMBL/GenBank/DDBJ whole genome shotgun (WGS) entry which is preliminary data.</text>
</comment>
<accession>A0A2T0ULF8</accession>
<dbReference type="AlphaFoldDB" id="A0A2T0ULF8"/>
<dbReference type="RefSeq" id="WP_106297440.1">
    <property type="nucleotide sequence ID" value="NZ_PVTI01000011.1"/>
</dbReference>
<evidence type="ECO:0000313" key="4">
    <source>
        <dbReference type="Proteomes" id="UP000237822"/>
    </source>
</evidence>